<sequence>MGAYTSDSDSEQFCEKTQTKTGPKQSYCPFVLFKQHRRDRQEKREQQYRSEIDKIRQQVKQSHKKLKQLHESSWLRATSTEQRREVFDHGVETGSFYTYGSTYRKGSRFKLTWAGREGHSVIHDLRTAKGCDNDFEWWNKDHAHQCPAVTHYISECRSWEARYLQYTRGNDSDLLDSLLKGDPSRWVQLRVEIIIN</sequence>
<dbReference type="EMBL" id="MAVT02000219">
    <property type="protein sequence ID" value="POS78026.1"/>
    <property type="molecule type" value="Genomic_DNA"/>
</dbReference>
<keyword evidence="1" id="KW-0175">Coiled coil</keyword>
<dbReference type="Proteomes" id="UP000094444">
    <property type="component" value="Unassembled WGS sequence"/>
</dbReference>
<comment type="caution">
    <text evidence="3">The sequence shown here is derived from an EMBL/GenBank/DDBJ whole genome shotgun (WGS) entry which is preliminary data.</text>
</comment>
<organism evidence="3 4">
    <name type="scientific">Diaporthe helianthi</name>
    <dbReference type="NCBI Taxonomy" id="158607"/>
    <lineage>
        <taxon>Eukaryota</taxon>
        <taxon>Fungi</taxon>
        <taxon>Dikarya</taxon>
        <taxon>Ascomycota</taxon>
        <taxon>Pezizomycotina</taxon>
        <taxon>Sordariomycetes</taxon>
        <taxon>Sordariomycetidae</taxon>
        <taxon>Diaporthales</taxon>
        <taxon>Diaporthaceae</taxon>
        <taxon>Diaporthe</taxon>
    </lineage>
</organism>
<evidence type="ECO:0000256" key="2">
    <source>
        <dbReference type="SAM" id="MobiDB-lite"/>
    </source>
</evidence>
<dbReference type="OrthoDB" id="5219525at2759"/>
<protein>
    <submittedName>
        <fullName evidence="3">Uncharacterized protein</fullName>
    </submittedName>
</protein>
<reference evidence="3" key="1">
    <citation type="submission" date="2017-09" db="EMBL/GenBank/DDBJ databases">
        <title>Polyketide synthases of a Diaporthe helianthi virulent isolate.</title>
        <authorList>
            <person name="Baroncelli R."/>
        </authorList>
    </citation>
    <scope>NUCLEOTIDE SEQUENCE [LARGE SCALE GENOMIC DNA]</scope>
    <source>
        <strain evidence="3">7/96</strain>
    </source>
</reference>
<evidence type="ECO:0000256" key="1">
    <source>
        <dbReference type="SAM" id="Coils"/>
    </source>
</evidence>
<dbReference type="InParanoid" id="A0A2P5I6A5"/>
<proteinExistence type="predicted"/>
<evidence type="ECO:0000313" key="4">
    <source>
        <dbReference type="Proteomes" id="UP000094444"/>
    </source>
</evidence>
<feature type="coiled-coil region" evidence="1">
    <location>
        <begin position="38"/>
        <end position="72"/>
    </location>
</feature>
<keyword evidence="4" id="KW-1185">Reference proteome</keyword>
<name>A0A2P5I6A5_DIAHE</name>
<accession>A0A2P5I6A5</accession>
<evidence type="ECO:0000313" key="3">
    <source>
        <dbReference type="EMBL" id="POS78026.1"/>
    </source>
</evidence>
<gene>
    <name evidence="3" type="ORF">DHEL01_v203574</name>
</gene>
<dbReference type="AlphaFoldDB" id="A0A2P5I6A5"/>
<feature type="region of interest" description="Disordered" evidence="2">
    <location>
        <begin position="1"/>
        <end position="25"/>
    </location>
</feature>